<dbReference type="InterPro" id="IPR003016">
    <property type="entry name" value="2-oxoA_DH_lipoyl-BS"/>
</dbReference>
<accession>A0A518GEZ4</accession>
<evidence type="ECO:0000313" key="6">
    <source>
        <dbReference type="EMBL" id="QDV27175.1"/>
    </source>
</evidence>
<gene>
    <name evidence="6" type="primary">gcvH_2</name>
    <name evidence="3" type="synonym">gcvH</name>
    <name evidence="6" type="ORF">Q31a_55630</name>
</gene>
<evidence type="ECO:0000313" key="7">
    <source>
        <dbReference type="Proteomes" id="UP000318017"/>
    </source>
</evidence>
<dbReference type="Proteomes" id="UP000318017">
    <property type="component" value="Chromosome"/>
</dbReference>
<dbReference type="Pfam" id="PF01597">
    <property type="entry name" value="GCV_H"/>
    <property type="match status" value="1"/>
</dbReference>
<dbReference type="OrthoDB" id="9796712at2"/>
<evidence type="ECO:0000256" key="2">
    <source>
        <dbReference type="ARBA" id="ARBA00022823"/>
    </source>
</evidence>
<dbReference type="PANTHER" id="PTHR11715:SF3">
    <property type="entry name" value="GLYCINE CLEAVAGE SYSTEM H PROTEIN-RELATED"/>
    <property type="match status" value="1"/>
</dbReference>
<dbReference type="Gene3D" id="2.40.50.100">
    <property type="match status" value="1"/>
</dbReference>
<dbReference type="HAMAP" id="MF_00272">
    <property type="entry name" value="GcvH"/>
    <property type="match status" value="1"/>
</dbReference>
<dbReference type="EMBL" id="CP036298">
    <property type="protein sequence ID" value="QDV27175.1"/>
    <property type="molecule type" value="Genomic_DNA"/>
</dbReference>
<name>A0A518GEZ4_9BACT</name>
<dbReference type="InterPro" id="IPR033753">
    <property type="entry name" value="GCV_H/Fam206"/>
</dbReference>
<dbReference type="CDD" id="cd06848">
    <property type="entry name" value="GCS_H"/>
    <property type="match status" value="1"/>
</dbReference>
<comment type="subunit">
    <text evidence="3">The glycine cleavage system is composed of four proteins: P, T, L and H.</text>
</comment>
<comment type="function">
    <text evidence="3">The glycine cleavage system catalyzes the degradation of glycine. The H protein shuttles the methylamine group of glycine from the P protein to the T protein.</text>
</comment>
<evidence type="ECO:0000259" key="5">
    <source>
        <dbReference type="PROSITE" id="PS50968"/>
    </source>
</evidence>
<dbReference type="PROSITE" id="PS00189">
    <property type="entry name" value="LIPOYL"/>
    <property type="match status" value="1"/>
</dbReference>
<dbReference type="GO" id="GO:0009249">
    <property type="term" value="P:protein lipoylation"/>
    <property type="evidence" value="ECO:0007669"/>
    <property type="project" value="TreeGrafter"/>
</dbReference>
<keyword evidence="7" id="KW-1185">Reference proteome</keyword>
<evidence type="ECO:0000256" key="1">
    <source>
        <dbReference type="ARBA" id="ARBA00009249"/>
    </source>
</evidence>
<reference evidence="6 7" key="1">
    <citation type="submission" date="2019-02" db="EMBL/GenBank/DDBJ databases">
        <title>Deep-cultivation of Planctomycetes and their phenomic and genomic characterization uncovers novel biology.</title>
        <authorList>
            <person name="Wiegand S."/>
            <person name="Jogler M."/>
            <person name="Boedeker C."/>
            <person name="Pinto D."/>
            <person name="Vollmers J."/>
            <person name="Rivas-Marin E."/>
            <person name="Kohn T."/>
            <person name="Peeters S.H."/>
            <person name="Heuer A."/>
            <person name="Rast P."/>
            <person name="Oberbeckmann S."/>
            <person name="Bunk B."/>
            <person name="Jeske O."/>
            <person name="Meyerdierks A."/>
            <person name="Storesund J.E."/>
            <person name="Kallscheuer N."/>
            <person name="Luecker S."/>
            <person name="Lage O.M."/>
            <person name="Pohl T."/>
            <person name="Merkel B.J."/>
            <person name="Hornburger P."/>
            <person name="Mueller R.-W."/>
            <person name="Bruemmer F."/>
            <person name="Labrenz M."/>
            <person name="Spormann A.M."/>
            <person name="Op den Camp H."/>
            <person name="Overmann J."/>
            <person name="Amann R."/>
            <person name="Jetten M.S.M."/>
            <person name="Mascher T."/>
            <person name="Medema M.H."/>
            <person name="Devos D.P."/>
            <person name="Kaster A.-K."/>
            <person name="Ovreas L."/>
            <person name="Rohde M."/>
            <person name="Galperin M.Y."/>
            <person name="Jogler C."/>
        </authorList>
    </citation>
    <scope>NUCLEOTIDE SEQUENCE [LARGE SCALE GENOMIC DNA]</scope>
    <source>
        <strain evidence="6 7">Q31a</strain>
    </source>
</reference>
<dbReference type="PANTHER" id="PTHR11715">
    <property type="entry name" value="GLYCINE CLEAVAGE SYSTEM H PROTEIN"/>
    <property type="match status" value="1"/>
</dbReference>
<dbReference type="SUPFAM" id="SSF51230">
    <property type="entry name" value="Single hybrid motif"/>
    <property type="match status" value="1"/>
</dbReference>
<dbReference type="NCBIfam" id="TIGR00527">
    <property type="entry name" value="gcvH"/>
    <property type="match status" value="1"/>
</dbReference>
<dbReference type="GO" id="GO:0019464">
    <property type="term" value="P:glycine decarboxylation via glycine cleavage system"/>
    <property type="evidence" value="ECO:0007669"/>
    <property type="project" value="UniProtKB-UniRule"/>
</dbReference>
<comment type="similarity">
    <text evidence="1 3">Belongs to the GcvH family.</text>
</comment>
<dbReference type="NCBIfam" id="NF002270">
    <property type="entry name" value="PRK01202.1"/>
    <property type="match status" value="1"/>
</dbReference>
<evidence type="ECO:0000256" key="4">
    <source>
        <dbReference type="PIRSR" id="PIRSR617453-50"/>
    </source>
</evidence>
<dbReference type="KEGG" id="ahel:Q31a_55630"/>
<protein>
    <recommendedName>
        <fullName evidence="3">Glycine cleavage system H protein</fullName>
    </recommendedName>
</protein>
<feature type="modified residue" description="N6-lipoyllysine" evidence="3 4">
    <location>
        <position position="66"/>
    </location>
</feature>
<dbReference type="InterPro" id="IPR000089">
    <property type="entry name" value="Biotin_lipoyl"/>
</dbReference>
<sequence>MNPQELKYNASHEWVGMSTEDGSDVAVIGISDFALEQLTDLVYMALPEVGASVQAGEEFGEVESVKAVSPLYSPVSGEVVAVHSELVDKLDQLAADPFGEGWIIKVKLADGASLDGLLDREAYQKQCGES</sequence>
<dbReference type="RefSeq" id="WP_145084157.1">
    <property type="nucleotide sequence ID" value="NZ_CP036298.1"/>
</dbReference>
<dbReference type="PROSITE" id="PS50968">
    <property type="entry name" value="BIOTINYL_LIPOYL"/>
    <property type="match status" value="1"/>
</dbReference>
<proteinExistence type="inferred from homology"/>
<dbReference type="InterPro" id="IPR011053">
    <property type="entry name" value="Single_hybrid_motif"/>
</dbReference>
<keyword evidence="2 3" id="KW-0450">Lipoyl</keyword>
<evidence type="ECO:0000256" key="3">
    <source>
        <dbReference type="HAMAP-Rule" id="MF_00272"/>
    </source>
</evidence>
<organism evidence="6 7">
    <name type="scientific">Aureliella helgolandensis</name>
    <dbReference type="NCBI Taxonomy" id="2527968"/>
    <lineage>
        <taxon>Bacteria</taxon>
        <taxon>Pseudomonadati</taxon>
        <taxon>Planctomycetota</taxon>
        <taxon>Planctomycetia</taxon>
        <taxon>Pirellulales</taxon>
        <taxon>Pirellulaceae</taxon>
        <taxon>Aureliella</taxon>
    </lineage>
</organism>
<dbReference type="GO" id="GO:0005960">
    <property type="term" value="C:glycine cleavage complex"/>
    <property type="evidence" value="ECO:0007669"/>
    <property type="project" value="InterPro"/>
</dbReference>
<comment type="cofactor">
    <cofactor evidence="3">
        <name>(R)-lipoate</name>
        <dbReference type="ChEBI" id="CHEBI:83088"/>
    </cofactor>
    <text evidence="3">Binds 1 lipoyl cofactor covalently.</text>
</comment>
<dbReference type="GO" id="GO:0005829">
    <property type="term" value="C:cytosol"/>
    <property type="evidence" value="ECO:0007669"/>
    <property type="project" value="TreeGrafter"/>
</dbReference>
<feature type="domain" description="Lipoyl-binding" evidence="5">
    <location>
        <begin position="25"/>
        <end position="107"/>
    </location>
</feature>
<dbReference type="InterPro" id="IPR002930">
    <property type="entry name" value="GCV_H"/>
</dbReference>
<dbReference type="AlphaFoldDB" id="A0A518GEZ4"/>
<dbReference type="InterPro" id="IPR017453">
    <property type="entry name" value="GCV_H_sub"/>
</dbReference>